<feature type="non-terminal residue" evidence="2">
    <location>
        <position position="163"/>
    </location>
</feature>
<dbReference type="Proteomes" id="UP001529510">
    <property type="component" value="Unassembled WGS sequence"/>
</dbReference>
<feature type="compositionally biased region" description="Polar residues" evidence="1">
    <location>
        <begin position="147"/>
        <end position="163"/>
    </location>
</feature>
<dbReference type="PANTHER" id="PTHR10316:SF41">
    <property type="entry name" value="MAGI FAMILY MEMBER, X-LINKED A-RELATED"/>
    <property type="match status" value="1"/>
</dbReference>
<dbReference type="Gene3D" id="2.30.42.10">
    <property type="match status" value="1"/>
</dbReference>
<accession>A0ABD0QIG0</accession>
<dbReference type="InterPro" id="IPR036034">
    <property type="entry name" value="PDZ_sf"/>
</dbReference>
<dbReference type="PANTHER" id="PTHR10316">
    <property type="entry name" value="MEMBRANE ASSOCIATED GUANYLATE KINASE-RELATED"/>
    <property type="match status" value="1"/>
</dbReference>
<evidence type="ECO:0000313" key="3">
    <source>
        <dbReference type="Proteomes" id="UP001529510"/>
    </source>
</evidence>
<keyword evidence="3" id="KW-1185">Reference proteome</keyword>
<organism evidence="2 3">
    <name type="scientific">Cirrhinus mrigala</name>
    <name type="common">Mrigala</name>
    <dbReference type="NCBI Taxonomy" id="683832"/>
    <lineage>
        <taxon>Eukaryota</taxon>
        <taxon>Metazoa</taxon>
        <taxon>Chordata</taxon>
        <taxon>Craniata</taxon>
        <taxon>Vertebrata</taxon>
        <taxon>Euteleostomi</taxon>
        <taxon>Actinopterygii</taxon>
        <taxon>Neopterygii</taxon>
        <taxon>Teleostei</taxon>
        <taxon>Ostariophysi</taxon>
        <taxon>Cypriniformes</taxon>
        <taxon>Cyprinidae</taxon>
        <taxon>Labeoninae</taxon>
        <taxon>Labeonini</taxon>
        <taxon>Cirrhinus</taxon>
    </lineage>
</organism>
<comment type="caution">
    <text evidence="2">The sequence shown here is derived from an EMBL/GenBank/DDBJ whole genome shotgun (WGS) entry which is preliminary data.</text>
</comment>
<evidence type="ECO:0000313" key="2">
    <source>
        <dbReference type="EMBL" id="KAL0186009.1"/>
    </source>
</evidence>
<name>A0ABD0QIG0_CIRMR</name>
<feature type="compositionally biased region" description="Low complexity" evidence="1">
    <location>
        <begin position="55"/>
        <end position="71"/>
    </location>
</feature>
<gene>
    <name evidence="2" type="ORF">M9458_017679</name>
</gene>
<reference evidence="2 3" key="1">
    <citation type="submission" date="2024-05" db="EMBL/GenBank/DDBJ databases">
        <title>Genome sequencing and assembly of Indian major carp, Cirrhinus mrigala (Hamilton, 1822).</title>
        <authorList>
            <person name="Mohindra V."/>
            <person name="Chowdhury L.M."/>
            <person name="Lal K."/>
            <person name="Jena J.K."/>
        </authorList>
    </citation>
    <scope>NUCLEOTIDE SEQUENCE [LARGE SCALE GENOMIC DNA]</scope>
    <source>
        <strain evidence="2">CM1030</strain>
        <tissue evidence="2">Blood</tissue>
    </source>
</reference>
<evidence type="ECO:0008006" key="4">
    <source>
        <dbReference type="Google" id="ProtNLM"/>
    </source>
</evidence>
<evidence type="ECO:0000256" key="1">
    <source>
        <dbReference type="SAM" id="MobiDB-lite"/>
    </source>
</evidence>
<dbReference type="EMBL" id="JAMKFB020000008">
    <property type="protein sequence ID" value="KAL0186009.1"/>
    <property type="molecule type" value="Genomic_DNA"/>
</dbReference>
<sequence length="163" mass="17196">DILVYINDSCVLGLSHKEVVEMLKSVPMGHSVDVVLRRGYPMLYNPDGCPKTSLASPSDPTSANPAAPSSAQTQVQHTDGHQTGLVNLNRSMSHHNNFYPRMQKEALDANGNTAPQPSYALANGNGVGGTIGMGVVPSSNGPPPSERMSSSHSDTEISSVVTR</sequence>
<protein>
    <recommendedName>
        <fullName evidence="4">PDZ domain-containing protein</fullName>
    </recommendedName>
</protein>
<dbReference type="AlphaFoldDB" id="A0ABD0QIG0"/>
<feature type="non-terminal residue" evidence="2">
    <location>
        <position position="1"/>
    </location>
</feature>
<dbReference type="SUPFAM" id="SSF50156">
    <property type="entry name" value="PDZ domain-like"/>
    <property type="match status" value="1"/>
</dbReference>
<feature type="region of interest" description="Disordered" evidence="1">
    <location>
        <begin position="129"/>
        <end position="163"/>
    </location>
</feature>
<proteinExistence type="predicted"/>
<feature type="region of interest" description="Disordered" evidence="1">
    <location>
        <begin position="51"/>
        <end position="77"/>
    </location>
</feature>